<evidence type="ECO:0000313" key="3">
    <source>
        <dbReference type="EMBL" id="KAJ5105777.1"/>
    </source>
</evidence>
<dbReference type="GeneID" id="81392874"/>
<feature type="compositionally biased region" description="Polar residues" evidence="2">
    <location>
        <begin position="1221"/>
        <end position="1248"/>
    </location>
</feature>
<feature type="region of interest" description="Disordered" evidence="2">
    <location>
        <begin position="140"/>
        <end position="159"/>
    </location>
</feature>
<dbReference type="Proteomes" id="UP001141434">
    <property type="component" value="Unassembled WGS sequence"/>
</dbReference>
<feature type="compositionally biased region" description="Polar residues" evidence="2">
    <location>
        <begin position="1142"/>
        <end position="1160"/>
    </location>
</feature>
<feature type="compositionally biased region" description="Low complexity" evidence="2">
    <location>
        <begin position="1175"/>
        <end position="1190"/>
    </location>
</feature>
<protein>
    <submittedName>
        <fullName evidence="3">Uncharacterized protein</fullName>
    </submittedName>
</protein>
<feature type="compositionally biased region" description="Basic residues" evidence="2">
    <location>
        <begin position="1163"/>
        <end position="1174"/>
    </location>
</feature>
<feature type="coiled-coil region" evidence="1">
    <location>
        <begin position="650"/>
        <end position="705"/>
    </location>
</feature>
<feature type="coiled-coil region" evidence="1">
    <location>
        <begin position="281"/>
        <end position="312"/>
    </location>
</feature>
<keyword evidence="4" id="KW-1185">Reference proteome</keyword>
<dbReference type="RefSeq" id="XP_056514773.1">
    <property type="nucleotide sequence ID" value="XM_056653706.1"/>
</dbReference>
<feature type="region of interest" description="Disordered" evidence="2">
    <location>
        <begin position="1102"/>
        <end position="1323"/>
    </location>
</feature>
<reference evidence="3" key="2">
    <citation type="journal article" date="2023" name="IMA Fungus">
        <title>Comparative genomic study of the Penicillium genus elucidates a diverse pangenome and 15 lateral gene transfer events.</title>
        <authorList>
            <person name="Petersen C."/>
            <person name="Sorensen T."/>
            <person name="Nielsen M.R."/>
            <person name="Sondergaard T.E."/>
            <person name="Sorensen J.L."/>
            <person name="Fitzpatrick D.A."/>
            <person name="Frisvad J.C."/>
            <person name="Nielsen K.L."/>
        </authorList>
    </citation>
    <scope>NUCLEOTIDE SEQUENCE</scope>
    <source>
        <strain evidence="3">IBT 34128</strain>
    </source>
</reference>
<dbReference type="OrthoDB" id="4201669at2759"/>
<name>A0A9W9FSZ8_9EURO</name>
<sequence>MERDNSGILPQDTQPRPDSQEIQSMLMQRPRSSGINISGFAFKPVPRRQDFALRGSIKPIPLASVSSDSSQPVGISTENKNDDQLSPSMERCFRSYLESQQSPLENRGSSKQISVPEQPTSAMNMESTLINECDTHHAASASNDLDRTSPQEHASVPSRRASNMIPPELNVADVEIQSPGSTGVNSCQRLDSAKSRLVTRTFSKSNPIRKAQRIDSNISLRSSSRVPSVPTNDGLRVSKRRCDNRKHKGSEMQTLIPSNKPGVQLTENDLFELLIARIRQREEIEARAAEIQEQIESENSELLKDNQTLRDQLATCNTQLRKKSSDAKAHRTQMKNWKASLSKFKQVVNELGQDYDVLRERMNTFKTTATSLGMEKSEIEQSIGEMKVQVSKAKDHSGSQQKKIVECEGRIVILEQALCKSEESEKGTRMQLSEEKRRVSVLESYIQNSSRNQTRQLSLVWDHQQNLIEKLNSVFELITGCSSESQDAIISQISPVLDRCVSSVQALDEKCSAERMEVEQFTASTQRLASRIDSIADQFSKIVERSSETNLEVSKSLKEDLQSVERSLGPESSFFKQLVGSEKVYSDIQERLYIIQPSLDSLDASVKAISNTGHSLLHGMKGLEERLAEAQVPVTNPILELELSSKFDENTQLQLQLQEVSIELESLRKQFGDKEAANEDLRLSLQAAVDRERKADDRNTELEIEKTTLQHELFSNEQRLPEELSKAKTASQEETRADYEQRLHILEEKNAGLEKASQALAAGLADAQVSLTKAQGLAETQREEKENLLQEMHQQIQDLQVALAQSAAQSAAQIEDQANEIRLHQESATALQAEKESLLDGLQQSSEMIRGLEERLGSKTEVETLEEVEELQSKITVLESVISQKSEELREMGKSLAAANSAISNFGTGKEKAKAEILSLLHRVQEAERWQTTIQHTLTKLAVVDSDEPFEESWGKFEIILQAAMAKNAFKNSPNTPVANCNDVTVCQTPALASTPKPRGGSPQGMVQTTELIYRTHSIQPRTLSSPAPGDILRSVIADSQPDTIPKPQVPPGNIVPFATVQRELSPNYASSQYDDATDFAMLFMSGPDELAPSTPLNIPKHPMSQMSPEMMMDSGSKPREPTPSSQRLECMAGQVNRDKTQAVQSQSNSLPRGTGSPETLGTKRKAVSFKGARHTAAAAVSRHSSSHSTQPDTEMEKEDTIKKAKRTHKRTYSRIHHSSGMAQQMSFQASRATSVTSREISRSSQYGSNKAKSSAVSQSKSVREQREASGVFERRPSPKGLAAGSSKSHVDNRTSGTRGRERRRSRGTYGLGSGMIDPANSR</sequence>
<feature type="compositionally biased region" description="Basic and acidic residues" evidence="2">
    <location>
        <begin position="1262"/>
        <end position="1277"/>
    </location>
</feature>
<feature type="region of interest" description="Disordered" evidence="2">
    <location>
        <begin position="62"/>
        <end position="87"/>
    </location>
</feature>
<dbReference type="EMBL" id="JAPMSZ010000004">
    <property type="protein sequence ID" value="KAJ5105777.1"/>
    <property type="molecule type" value="Genomic_DNA"/>
</dbReference>
<evidence type="ECO:0000256" key="1">
    <source>
        <dbReference type="SAM" id="Coils"/>
    </source>
</evidence>
<feature type="region of interest" description="Disordered" evidence="2">
    <location>
        <begin position="715"/>
        <end position="736"/>
    </location>
</feature>
<feature type="region of interest" description="Disordered" evidence="2">
    <location>
        <begin position="100"/>
        <end position="119"/>
    </location>
</feature>
<evidence type="ECO:0000256" key="2">
    <source>
        <dbReference type="SAM" id="MobiDB-lite"/>
    </source>
</evidence>
<accession>A0A9W9FSZ8</accession>
<gene>
    <name evidence="3" type="ORF">NUU61_003124</name>
</gene>
<feature type="compositionally biased region" description="Polar residues" evidence="2">
    <location>
        <begin position="64"/>
        <end position="78"/>
    </location>
</feature>
<feature type="compositionally biased region" description="Basic residues" evidence="2">
    <location>
        <begin position="1204"/>
        <end position="1218"/>
    </location>
</feature>
<reference evidence="3" key="1">
    <citation type="submission" date="2022-11" db="EMBL/GenBank/DDBJ databases">
        <authorList>
            <person name="Petersen C."/>
        </authorList>
    </citation>
    <scope>NUCLEOTIDE SEQUENCE</scope>
    <source>
        <strain evidence="3">IBT 34128</strain>
    </source>
</reference>
<organism evidence="3 4">
    <name type="scientific">Penicillium alfredii</name>
    <dbReference type="NCBI Taxonomy" id="1506179"/>
    <lineage>
        <taxon>Eukaryota</taxon>
        <taxon>Fungi</taxon>
        <taxon>Dikarya</taxon>
        <taxon>Ascomycota</taxon>
        <taxon>Pezizomycotina</taxon>
        <taxon>Eurotiomycetes</taxon>
        <taxon>Eurotiomycetidae</taxon>
        <taxon>Eurotiales</taxon>
        <taxon>Aspergillaceae</taxon>
        <taxon>Penicillium</taxon>
    </lineage>
</organism>
<proteinExistence type="predicted"/>
<keyword evidence="1" id="KW-0175">Coiled coil</keyword>
<feature type="compositionally biased region" description="Low complexity" evidence="2">
    <location>
        <begin position="1249"/>
        <end position="1261"/>
    </location>
</feature>
<comment type="caution">
    <text evidence="3">The sequence shown here is derived from an EMBL/GenBank/DDBJ whole genome shotgun (WGS) entry which is preliminary data.</text>
</comment>
<feature type="compositionally biased region" description="Basic and acidic residues" evidence="2">
    <location>
        <begin position="719"/>
        <end position="736"/>
    </location>
</feature>
<evidence type="ECO:0000313" key="4">
    <source>
        <dbReference type="Proteomes" id="UP001141434"/>
    </source>
</evidence>